<dbReference type="PANTHER" id="PTHR28133">
    <property type="entry name" value="REQUIRED FOR RESPIRATORY GROWTH PROTEIN 7, MITOCHONDRIAL"/>
    <property type="match status" value="1"/>
</dbReference>
<protein>
    <recommendedName>
        <fullName evidence="6">Restriction endonuclease type IV Mrr domain-containing protein</fullName>
    </recommendedName>
</protein>
<dbReference type="GO" id="GO:0006302">
    <property type="term" value="P:double-strand break repair"/>
    <property type="evidence" value="ECO:0007669"/>
    <property type="project" value="UniProtKB-ARBA"/>
</dbReference>
<evidence type="ECO:0000313" key="4">
    <source>
        <dbReference type="EMBL" id="EPE31003.1"/>
    </source>
</evidence>
<comment type="subcellular location">
    <subcellularLocation>
        <location evidence="1">Mitochondrion</location>
    </subcellularLocation>
</comment>
<accession>S3DXA2</accession>
<feature type="region of interest" description="Disordered" evidence="3">
    <location>
        <begin position="228"/>
        <end position="251"/>
    </location>
</feature>
<evidence type="ECO:0000256" key="3">
    <source>
        <dbReference type="SAM" id="MobiDB-lite"/>
    </source>
</evidence>
<dbReference type="EMBL" id="KE145363">
    <property type="protein sequence ID" value="EPE31003.1"/>
    <property type="molecule type" value="Genomic_DNA"/>
</dbReference>
<dbReference type="AlphaFoldDB" id="S3DXA2"/>
<dbReference type="GO" id="GO:0005739">
    <property type="term" value="C:mitochondrion"/>
    <property type="evidence" value="ECO:0007669"/>
    <property type="project" value="UniProtKB-SubCell"/>
</dbReference>
<evidence type="ECO:0000256" key="2">
    <source>
        <dbReference type="ARBA" id="ARBA00023128"/>
    </source>
</evidence>
<dbReference type="InterPro" id="IPR011335">
    <property type="entry name" value="Restrct_endonuc-II-like"/>
</dbReference>
<dbReference type="Pfam" id="PF10356">
    <property type="entry name" value="RRG7"/>
    <property type="match status" value="2"/>
</dbReference>
<dbReference type="PANTHER" id="PTHR28133:SF1">
    <property type="entry name" value="REQUIRED FOR RESPIRATORY GROWTH PROTEIN 7, MITOCHONDRIAL"/>
    <property type="match status" value="1"/>
</dbReference>
<dbReference type="eggNOG" id="ENOG502S6ZS">
    <property type="taxonomic scope" value="Eukaryota"/>
</dbReference>
<name>S3DXA2_GLAL2</name>
<gene>
    <name evidence="4" type="ORF">GLAREA_03970</name>
</gene>
<keyword evidence="2" id="KW-0496">Mitochondrion</keyword>
<proteinExistence type="predicted"/>
<dbReference type="RefSeq" id="XP_008082414.1">
    <property type="nucleotide sequence ID" value="XM_008084223.1"/>
</dbReference>
<dbReference type="SUPFAM" id="SSF52980">
    <property type="entry name" value="Restriction endonuclease-like"/>
    <property type="match status" value="1"/>
</dbReference>
<dbReference type="GeneID" id="19463025"/>
<evidence type="ECO:0008006" key="6">
    <source>
        <dbReference type="Google" id="ProtNLM"/>
    </source>
</evidence>
<evidence type="ECO:0000313" key="5">
    <source>
        <dbReference type="Proteomes" id="UP000016922"/>
    </source>
</evidence>
<feature type="compositionally biased region" description="Low complexity" evidence="3">
    <location>
        <begin position="242"/>
        <end position="251"/>
    </location>
</feature>
<organism evidence="4 5">
    <name type="scientific">Glarea lozoyensis (strain ATCC 20868 / MF5171)</name>
    <dbReference type="NCBI Taxonomy" id="1116229"/>
    <lineage>
        <taxon>Eukaryota</taxon>
        <taxon>Fungi</taxon>
        <taxon>Dikarya</taxon>
        <taxon>Ascomycota</taxon>
        <taxon>Pezizomycotina</taxon>
        <taxon>Leotiomycetes</taxon>
        <taxon>Helotiales</taxon>
        <taxon>Helotiaceae</taxon>
        <taxon>Glarea</taxon>
    </lineage>
</organism>
<evidence type="ECO:0000256" key="1">
    <source>
        <dbReference type="ARBA" id="ARBA00004173"/>
    </source>
</evidence>
<dbReference type="OrthoDB" id="20734at2759"/>
<dbReference type="Proteomes" id="UP000016922">
    <property type="component" value="Unassembled WGS sequence"/>
</dbReference>
<reference evidence="4 5" key="1">
    <citation type="journal article" date="2013" name="BMC Genomics">
        <title>Genomics-driven discovery of the pneumocandin biosynthetic gene cluster in the fungus Glarea lozoyensis.</title>
        <authorList>
            <person name="Chen L."/>
            <person name="Yue Q."/>
            <person name="Zhang X."/>
            <person name="Xiang M."/>
            <person name="Wang C."/>
            <person name="Li S."/>
            <person name="Che Y."/>
            <person name="Ortiz-Lopez F.J."/>
            <person name="Bills G.F."/>
            <person name="Liu X."/>
            <person name="An Z."/>
        </authorList>
    </citation>
    <scope>NUCLEOTIDE SEQUENCE [LARGE SCALE GENOMIC DNA]</scope>
    <source>
        <strain evidence="5">ATCC 20868 / MF5171</strain>
    </source>
</reference>
<dbReference type="OMA" id="REMCESC"/>
<dbReference type="HOGENOM" id="CLU_060368_0_0_1"/>
<dbReference type="InterPro" id="IPR018828">
    <property type="entry name" value="RRG7"/>
</dbReference>
<dbReference type="KEGG" id="glz:GLAREA_03970"/>
<keyword evidence="5" id="KW-1185">Reference proteome</keyword>
<sequence>MLWTRQFRWLPHLKQPTHSLRRYATDTSPESLIFPEPQSPHHRDLPSFLQYATRVELSPTSNVYVGTHYEYTVQNTLQQMGMSLTRMGGKSDYGIDLLGTWTLPTVNYPLKVLLQCKAVSNKVKPAVVRELEGAFVGAPSGWREDGVLAFLVSSGPATKGVREAMGRSRWPMGYIFCDPEGKMLQMLWNRKAAEEGLEGVVVETRYPLGERESKEVVLTFKGTPLSLPQTSLGTSKPAAKAPTRSVPTTPVVSTTEAIASTIETEKIGNIV</sequence>